<evidence type="ECO:0000256" key="2">
    <source>
        <dbReference type="ARBA" id="ARBA00022679"/>
    </source>
</evidence>
<keyword evidence="2 4" id="KW-0808">Transferase</keyword>
<feature type="region of interest" description="Disordered" evidence="5">
    <location>
        <begin position="200"/>
        <end position="220"/>
    </location>
</feature>
<dbReference type="OrthoDB" id="9790282at2"/>
<reference evidence="6 7" key="1">
    <citation type="submission" date="2018-05" db="EMBL/GenBank/DDBJ databases">
        <title>Complete Genome Sequence of Deinococcus sp. strain 17bor-2.</title>
        <authorList>
            <person name="Srinivasan S."/>
        </authorList>
    </citation>
    <scope>NUCLEOTIDE SEQUENCE [LARGE SCALE GENOMIC DNA]</scope>
    <source>
        <strain evidence="6 7">17bor-2</strain>
    </source>
</reference>
<evidence type="ECO:0000256" key="4">
    <source>
        <dbReference type="HAMAP-Rule" id="MF_00688"/>
    </source>
</evidence>
<evidence type="ECO:0000256" key="3">
    <source>
        <dbReference type="ARBA" id="ARBA00023315"/>
    </source>
</evidence>
<evidence type="ECO:0000313" key="6">
    <source>
        <dbReference type="EMBL" id="AWN23282.1"/>
    </source>
</evidence>
<dbReference type="Gene3D" id="3.40.630.70">
    <property type="entry name" value="Leucyl/phenylalanyl-tRNA-protein transferase, C-terminal domain"/>
    <property type="match status" value="1"/>
</dbReference>
<sequence length="220" mass="24036">MPTAAAMLNHPDPLTREVARGYAGGAFLMDNGRGLEWYSSTRRALVPLGDIHIPRSLKKHLERFEVRLNSDFPGVLAGCMARQETWISPELAGIYLHLNHTGLVHSFETWQGGKLAGGVLGLALGGAFVGETMFHSVTQGSKVALVRLSQHLFRRGFSVLDAQMQNPHLQQFGTFEITPAEYAGQLRAALRQDVDLAPLDLPGAVSHPQQPPRPRSSRSA</sequence>
<comment type="function">
    <text evidence="4">Functions in the N-end rule pathway of protein degradation where it conjugates Leu, Phe and, less efficiently, Met from aminoacyl-tRNAs to the N-termini of proteins containing an N-terminal arginine or lysine.</text>
</comment>
<dbReference type="AlphaFoldDB" id="A0A2Z3JE10"/>
<evidence type="ECO:0000256" key="5">
    <source>
        <dbReference type="SAM" id="MobiDB-lite"/>
    </source>
</evidence>
<dbReference type="HAMAP" id="MF_00688">
    <property type="entry name" value="Leu_Phe_trans"/>
    <property type="match status" value="1"/>
</dbReference>
<accession>A0A2Z3JE10</accession>
<dbReference type="InterPro" id="IPR042203">
    <property type="entry name" value="Leu/Phe-tRNA_Trfase_C"/>
</dbReference>
<dbReference type="RefSeq" id="WP_109826985.1">
    <property type="nucleotide sequence ID" value="NZ_CP029494.1"/>
</dbReference>
<evidence type="ECO:0000313" key="7">
    <source>
        <dbReference type="Proteomes" id="UP000245368"/>
    </source>
</evidence>
<keyword evidence="7" id="KW-1185">Reference proteome</keyword>
<keyword evidence="3 4" id="KW-0012">Acyltransferase</keyword>
<proteinExistence type="inferred from homology"/>
<dbReference type="SUPFAM" id="SSF55729">
    <property type="entry name" value="Acyl-CoA N-acyltransferases (Nat)"/>
    <property type="match status" value="1"/>
</dbReference>
<dbReference type="PANTHER" id="PTHR30098:SF2">
    <property type="entry name" value="LEUCYL_PHENYLALANYL-TRNA--PROTEIN TRANSFERASE"/>
    <property type="match status" value="1"/>
</dbReference>
<dbReference type="Proteomes" id="UP000245368">
    <property type="component" value="Chromosome"/>
</dbReference>
<gene>
    <name evidence="4" type="primary">aat</name>
    <name evidence="6" type="ORF">DKM44_08615</name>
</gene>
<dbReference type="GO" id="GO:0005737">
    <property type="term" value="C:cytoplasm"/>
    <property type="evidence" value="ECO:0007669"/>
    <property type="project" value="UniProtKB-SubCell"/>
</dbReference>
<dbReference type="EMBL" id="CP029494">
    <property type="protein sequence ID" value="AWN23282.1"/>
    <property type="molecule type" value="Genomic_DNA"/>
</dbReference>
<keyword evidence="1 4" id="KW-0963">Cytoplasm</keyword>
<comment type="similarity">
    <text evidence="4">Belongs to the L/F-transferase family.</text>
</comment>
<organism evidence="6 7">
    <name type="scientific">Deinococcus irradiatisoli</name>
    <dbReference type="NCBI Taxonomy" id="2202254"/>
    <lineage>
        <taxon>Bacteria</taxon>
        <taxon>Thermotogati</taxon>
        <taxon>Deinococcota</taxon>
        <taxon>Deinococci</taxon>
        <taxon>Deinococcales</taxon>
        <taxon>Deinococcaceae</taxon>
        <taxon>Deinococcus</taxon>
    </lineage>
</organism>
<dbReference type="EC" id="2.3.2.6" evidence="4"/>
<comment type="catalytic activity">
    <reaction evidence="4">
        <text>N-terminal L-arginyl-[protein] + L-leucyl-tRNA(Leu) = N-terminal L-leucyl-L-arginyl-[protein] + tRNA(Leu) + H(+)</text>
        <dbReference type="Rhea" id="RHEA:50416"/>
        <dbReference type="Rhea" id="RHEA-COMP:9613"/>
        <dbReference type="Rhea" id="RHEA-COMP:9622"/>
        <dbReference type="Rhea" id="RHEA-COMP:12672"/>
        <dbReference type="Rhea" id="RHEA-COMP:12673"/>
        <dbReference type="ChEBI" id="CHEBI:15378"/>
        <dbReference type="ChEBI" id="CHEBI:64719"/>
        <dbReference type="ChEBI" id="CHEBI:78442"/>
        <dbReference type="ChEBI" id="CHEBI:78494"/>
        <dbReference type="ChEBI" id="CHEBI:133044"/>
        <dbReference type="EC" id="2.3.2.6"/>
    </reaction>
</comment>
<dbReference type="NCBIfam" id="TIGR00667">
    <property type="entry name" value="aat"/>
    <property type="match status" value="1"/>
</dbReference>
<dbReference type="InterPro" id="IPR004616">
    <property type="entry name" value="Leu/Phe-tRNA_Trfase"/>
</dbReference>
<dbReference type="GO" id="GO:0030163">
    <property type="term" value="P:protein catabolic process"/>
    <property type="evidence" value="ECO:0007669"/>
    <property type="project" value="UniProtKB-UniRule"/>
</dbReference>
<comment type="catalytic activity">
    <reaction evidence="4">
        <text>L-phenylalanyl-tRNA(Phe) + an N-terminal L-alpha-aminoacyl-[protein] = an N-terminal L-phenylalanyl-L-alpha-aminoacyl-[protein] + tRNA(Phe)</text>
        <dbReference type="Rhea" id="RHEA:43632"/>
        <dbReference type="Rhea" id="RHEA-COMP:9668"/>
        <dbReference type="Rhea" id="RHEA-COMP:9699"/>
        <dbReference type="Rhea" id="RHEA-COMP:10636"/>
        <dbReference type="Rhea" id="RHEA-COMP:10637"/>
        <dbReference type="ChEBI" id="CHEBI:78442"/>
        <dbReference type="ChEBI" id="CHEBI:78531"/>
        <dbReference type="ChEBI" id="CHEBI:78597"/>
        <dbReference type="ChEBI" id="CHEBI:83561"/>
        <dbReference type="EC" id="2.3.2.6"/>
    </reaction>
</comment>
<dbReference type="InterPro" id="IPR016181">
    <property type="entry name" value="Acyl_CoA_acyltransferase"/>
</dbReference>
<protein>
    <recommendedName>
        <fullName evidence="4">Leucyl/phenylalanyl-tRNA--protein transferase</fullName>
        <ecNumber evidence="4">2.3.2.6</ecNumber>
    </recommendedName>
    <alternativeName>
        <fullName evidence="4">L/F-transferase</fullName>
    </alternativeName>
    <alternativeName>
        <fullName evidence="4">Leucyltransferase</fullName>
    </alternativeName>
    <alternativeName>
        <fullName evidence="4">Phenyalanyltransferase</fullName>
    </alternativeName>
</protein>
<dbReference type="GO" id="GO:0008914">
    <property type="term" value="F:leucyl-tRNA--protein transferase activity"/>
    <property type="evidence" value="ECO:0007669"/>
    <property type="project" value="UniProtKB-UniRule"/>
</dbReference>
<evidence type="ECO:0000256" key="1">
    <source>
        <dbReference type="ARBA" id="ARBA00022490"/>
    </source>
</evidence>
<name>A0A2Z3JE10_9DEIO</name>
<dbReference type="PANTHER" id="PTHR30098">
    <property type="entry name" value="LEUCYL/PHENYLALANYL-TRNA--PROTEIN TRANSFERASE"/>
    <property type="match status" value="1"/>
</dbReference>
<comment type="catalytic activity">
    <reaction evidence="4">
        <text>N-terminal L-lysyl-[protein] + L-leucyl-tRNA(Leu) = N-terminal L-leucyl-L-lysyl-[protein] + tRNA(Leu) + H(+)</text>
        <dbReference type="Rhea" id="RHEA:12340"/>
        <dbReference type="Rhea" id="RHEA-COMP:9613"/>
        <dbReference type="Rhea" id="RHEA-COMP:9622"/>
        <dbReference type="Rhea" id="RHEA-COMP:12670"/>
        <dbReference type="Rhea" id="RHEA-COMP:12671"/>
        <dbReference type="ChEBI" id="CHEBI:15378"/>
        <dbReference type="ChEBI" id="CHEBI:65249"/>
        <dbReference type="ChEBI" id="CHEBI:78442"/>
        <dbReference type="ChEBI" id="CHEBI:78494"/>
        <dbReference type="ChEBI" id="CHEBI:133043"/>
        <dbReference type="EC" id="2.3.2.6"/>
    </reaction>
</comment>
<comment type="subcellular location">
    <subcellularLocation>
        <location evidence="4">Cytoplasm</location>
    </subcellularLocation>
</comment>
<dbReference type="KEGG" id="dez:DKM44_08615"/>
<dbReference type="Pfam" id="PF03588">
    <property type="entry name" value="Leu_Phe_trans"/>
    <property type="match status" value="1"/>
</dbReference>